<keyword evidence="1" id="KW-0472">Membrane</keyword>
<evidence type="ECO:0000313" key="2">
    <source>
        <dbReference type="EMBL" id="PIZ45275.1"/>
    </source>
</evidence>
<accession>A0A2M7TGM0</accession>
<protein>
    <submittedName>
        <fullName evidence="2">Uncharacterized protein</fullName>
    </submittedName>
</protein>
<gene>
    <name evidence="2" type="ORF">COY32_05430</name>
</gene>
<proteinExistence type="predicted"/>
<dbReference type="AlphaFoldDB" id="A0A2M7TGM0"/>
<keyword evidence="1" id="KW-1133">Transmembrane helix</keyword>
<dbReference type="Proteomes" id="UP000228920">
    <property type="component" value="Unassembled WGS sequence"/>
</dbReference>
<keyword evidence="1" id="KW-0812">Transmembrane</keyword>
<feature type="transmembrane region" description="Helical" evidence="1">
    <location>
        <begin position="40"/>
        <end position="63"/>
    </location>
</feature>
<evidence type="ECO:0000313" key="3">
    <source>
        <dbReference type="Proteomes" id="UP000228920"/>
    </source>
</evidence>
<sequence length="96" mass="10828">MPKTKLGKWSVGLNTLFLISVVISIILVKVFRILSFDDHWWDVTVAITFPASIIALITGILSVKKYEERSVLVHISIFVGVCTIFFILLHSLLIND</sequence>
<comment type="caution">
    <text evidence="2">The sequence shown here is derived from an EMBL/GenBank/DDBJ whole genome shotgun (WGS) entry which is preliminary data.</text>
</comment>
<dbReference type="EMBL" id="PFNL01000143">
    <property type="protein sequence ID" value="PIZ45275.1"/>
    <property type="molecule type" value="Genomic_DNA"/>
</dbReference>
<reference evidence="3" key="1">
    <citation type="submission" date="2017-09" db="EMBL/GenBank/DDBJ databases">
        <title>Depth-based differentiation of microbial function through sediment-hosted aquifers and enrichment of novel symbionts in the deep terrestrial subsurface.</title>
        <authorList>
            <person name="Probst A.J."/>
            <person name="Ladd B."/>
            <person name="Jarett J.K."/>
            <person name="Geller-Mcgrath D.E."/>
            <person name="Sieber C.M.K."/>
            <person name="Emerson J.B."/>
            <person name="Anantharaman K."/>
            <person name="Thomas B.C."/>
            <person name="Malmstrom R."/>
            <person name="Stieglmeier M."/>
            <person name="Klingl A."/>
            <person name="Woyke T."/>
            <person name="Ryan C.M."/>
            <person name="Banfield J.F."/>
        </authorList>
    </citation>
    <scope>NUCLEOTIDE SEQUENCE [LARGE SCALE GENOMIC DNA]</scope>
</reference>
<name>A0A2M7TGM0_UNCKA</name>
<feature type="transmembrane region" description="Helical" evidence="1">
    <location>
        <begin position="75"/>
        <end position="94"/>
    </location>
</feature>
<feature type="transmembrane region" description="Helical" evidence="1">
    <location>
        <begin position="12"/>
        <end position="34"/>
    </location>
</feature>
<evidence type="ECO:0000256" key="1">
    <source>
        <dbReference type="SAM" id="Phobius"/>
    </source>
</evidence>
<organism evidence="2 3">
    <name type="scientific">candidate division WWE3 bacterium CG_4_10_14_0_2_um_filter_41_14</name>
    <dbReference type="NCBI Taxonomy" id="1975072"/>
    <lineage>
        <taxon>Bacteria</taxon>
        <taxon>Katanobacteria</taxon>
    </lineage>
</organism>